<dbReference type="Pfam" id="PF02515">
    <property type="entry name" value="CoA_transf_3"/>
    <property type="match status" value="1"/>
</dbReference>
<dbReference type="RefSeq" id="WP_354459986.1">
    <property type="nucleotide sequence ID" value="NZ_JBEWSZ010000001.1"/>
</dbReference>
<dbReference type="Proteomes" id="UP001548832">
    <property type="component" value="Unassembled WGS sequence"/>
</dbReference>
<dbReference type="InterPro" id="IPR023606">
    <property type="entry name" value="CoA-Trfase_III_dom_1_sf"/>
</dbReference>
<reference evidence="1 2" key="1">
    <citation type="submission" date="2024-06" db="EMBL/GenBank/DDBJ databases">
        <authorList>
            <person name="Kim D.-U."/>
        </authorList>
    </citation>
    <scope>NUCLEOTIDE SEQUENCE [LARGE SCALE GENOMIC DNA]</scope>
    <source>
        <strain evidence="1 2">KACC15460</strain>
    </source>
</reference>
<dbReference type="PANTHER" id="PTHR48228:SF5">
    <property type="entry name" value="ALPHA-METHYLACYL-COA RACEMASE"/>
    <property type="match status" value="1"/>
</dbReference>
<keyword evidence="1" id="KW-0808">Transferase</keyword>
<dbReference type="InterPro" id="IPR044855">
    <property type="entry name" value="CoA-Trfase_III_dom3_sf"/>
</dbReference>
<evidence type="ECO:0000313" key="1">
    <source>
        <dbReference type="EMBL" id="MET2827983.1"/>
    </source>
</evidence>
<dbReference type="SUPFAM" id="SSF89796">
    <property type="entry name" value="CoA-transferase family III (CaiB/BaiF)"/>
    <property type="match status" value="1"/>
</dbReference>
<dbReference type="PANTHER" id="PTHR48228">
    <property type="entry name" value="SUCCINYL-COA--D-CITRAMALATE COA-TRANSFERASE"/>
    <property type="match status" value="1"/>
</dbReference>
<sequence>MSGGILSGLSVVEGSAFVAAPLGGMTLAQLGADVIRFDQIAGGLDHRRWPVTKSGQSLFWAGMNKGKRSIQVDLRSPEGQDIVAALITRPGQDHGIFLTNLPVRGALTYEALKARRDDIIMVALTGNPDGTSEVDYTVNVATGFPDITGPRGADEPTNSVLPAWDIAMGEMAAIGLLAADRHRSRTGKGSLVKLALSDVALAMVGNLGRLAQAELGETAQKDGNNLYGAFGRDFITADGRRVMVMALTDRQWAALQRATGLDTASIISTTADLSTESGRFAARDAIGAALAPWFSARSFAELRHILTDAGASWGPYQTFQHLLAEDPRCSTDNPLFSRVDHPGIGSLLTPASPLYFSSANRVGATRAPLPGEHTDEILTGLGLSDGEIGRLHDRGIVAGPTRM</sequence>
<dbReference type="Gene3D" id="3.30.1540.10">
    <property type="entry name" value="formyl-coa transferase, domain 3"/>
    <property type="match status" value="1"/>
</dbReference>
<proteinExistence type="predicted"/>
<dbReference type="InterPro" id="IPR050509">
    <property type="entry name" value="CoA-transferase_III"/>
</dbReference>
<accession>A0ABV2DEU5</accession>
<comment type="caution">
    <text evidence="1">The sequence shown here is derived from an EMBL/GenBank/DDBJ whole genome shotgun (WGS) entry which is preliminary data.</text>
</comment>
<dbReference type="EMBL" id="JBEWSZ010000001">
    <property type="protein sequence ID" value="MET2827983.1"/>
    <property type="molecule type" value="Genomic_DNA"/>
</dbReference>
<protein>
    <submittedName>
        <fullName evidence="1">CoA transferase</fullName>
    </submittedName>
</protein>
<dbReference type="GO" id="GO:0016740">
    <property type="term" value="F:transferase activity"/>
    <property type="evidence" value="ECO:0007669"/>
    <property type="project" value="UniProtKB-KW"/>
</dbReference>
<keyword evidence="2" id="KW-1185">Reference proteome</keyword>
<evidence type="ECO:0000313" key="2">
    <source>
        <dbReference type="Proteomes" id="UP001548832"/>
    </source>
</evidence>
<dbReference type="Gene3D" id="3.40.50.10540">
    <property type="entry name" value="Crotonobetainyl-coa:carnitine coa-transferase, domain 1"/>
    <property type="match status" value="1"/>
</dbReference>
<dbReference type="InterPro" id="IPR003673">
    <property type="entry name" value="CoA-Trfase_fam_III"/>
</dbReference>
<gene>
    <name evidence="1" type="ORF">ABVQ20_13450</name>
</gene>
<name>A0ABV2DEU5_9HYPH</name>
<organism evidence="1 2">
    <name type="scientific">Mesorhizobium shangrilense</name>
    <dbReference type="NCBI Taxonomy" id="460060"/>
    <lineage>
        <taxon>Bacteria</taxon>
        <taxon>Pseudomonadati</taxon>
        <taxon>Pseudomonadota</taxon>
        <taxon>Alphaproteobacteria</taxon>
        <taxon>Hyphomicrobiales</taxon>
        <taxon>Phyllobacteriaceae</taxon>
        <taxon>Mesorhizobium</taxon>
    </lineage>
</organism>